<proteinExistence type="predicted"/>
<name>A0A077X384_9FUNG</name>
<evidence type="ECO:0000313" key="1">
    <source>
        <dbReference type="EMBL" id="CDS13733.1"/>
    </source>
</evidence>
<dbReference type="AlphaFoldDB" id="A0A077X384"/>
<dbReference type="OrthoDB" id="2269291at2759"/>
<dbReference type="SUPFAM" id="SSF52047">
    <property type="entry name" value="RNI-like"/>
    <property type="match status" value="1"/>
</dbReference>
<evidence type="ECO:0008006" key="2">
    <source>
        <dbReference type="Google" id="ProtNLM"/>
    </source>
</evidence>
<dbReference type="EMBL" id="LK023385">
    <property type="protein sequence ID" value="CDS13733.1"/>
    <property type="molecule type" value="Genomic_DNA"/>
</dbReference>
<dbReference type="Gene3D" id="3.80.10.10">
    <property type="entry name" value="Ribonuclease Inhibitor"/>
    <property type="match status" value="1"/>
</dbReference>
<sequence>MDADIQLQHLLPLVRHCPHLHYLRFNWNPSMKIEEIMDACPSLKGIGINNDYIHYSRDPWWKERSMSMAETTLQELISRVEFGDQYRQTAIMIAKHCAHLMRIHLIIDGGDWVADMVQHDFSTLAYDPLLALKEFEYRVIRQVPVETSFVIPLLKKCPNLQRISLDAKDADPIYRALVGLALPHLQSLSVCNTDRQMDGLEDLLFSIANTNAPLERFVFSGNVVRSHAIYQALAQISSLRHIVLRDFGSKLDKKDMTQCLSRLRGDGASTRNLESITFIKVQGFMTVEAFGSLRKILSLKRVTFHRCGSISERGLRLLIDRQPPLEFLEIHLSSKTMDGNPLEPILDYARSKIDQVKSPYL</sequence>
<reference evidence="1" key="1">
    <citation type="journal article" date="2014" name="Genome Announc.">
        <title>De novo whole-genome sequence and genome annotation of Lichtheimia ramosa.</title>
        <authorList>
            <person name="Linde J."/>
            <person name="Schwartze V."/>
            <person name="Binder U."/>
            <person name="Lass-Florl C."/>
            <person name="Voigt K."/>
            <person name="Horn F."/>
        </authorList>
    </citation>
    <scope>NUCLEOTIDE SEQUENCE</scope>
    <source>
        <strain evidence="1">JMRC FSU:6197</strain>
    </source>
</reference>
<accession>A0A077X384</accession>
<dbReference type="InterPro" id="IPR032675">
    <property type="entry name" value="LRR_dom_sf"/>
</dbReference>
<gene>
    <name evidence="1" type="ORF">LRAMOSA05907</name>
</gene>
<protein>
    <recommendedName>
        <fullName evidence="2">F-box domain-containing protein</fullName>
    </recommendedName>
</protein>
<organism evidence="1">
    <name type="scientific">Lichtheimia ramosa</name>
    <dbReference type="NCBI Taxonomy" id="688394"/>
    <lineage>
        <taxon>Eukaryota</taxon>
        <taxon>Fungi</taxon>
        <taxon>Fungi incertae sedis</taxon>
        <taxon>Mucoromycota</taxon>
        <taxon>Mucoromycotina</taxon>
        <taxon>Mucoromycetes</taxon>
        <taxon>Mucorales</taxon>
        <taxon>Lichtheimiaceae</taxon>
        <taxon>Lichtheimia</taxon>
    </lineage>
</organism>